<feature type="region of interest" description="Disordered" evidence="1">
    <location>
        <begin position="19"/>
        <end position="38"/>
    </location>
</feature>
<dbReference type="AlphaFoldDB" id="A0AAW2D0G8"/>
<organism evidence="2 3">
    <name type="scientific">Lithocarpus litseifolius</name>
    <dbReference type="NCBI Taxonomy" id="425828"/>
    <lineage>
        <taxon>Eukaryota</taxon>
        <taxon>Viridiplantae</taxon>
        <taxon>Streptophyta</taxon>
        <taxon>Embryophyta</taxon>
        <taxon>Tracheophyta</taxon>
        <taxon>Spermatophyta</taxon>
        <taxon>Magnoliopsida</taxon>
        <taxon>eudicotyledons</taxon>
        <taxon>Gunneridae</taxon>
        <taxon>Pentapetalae</taxon>
        <taxon>rosids</taxon>
        <taxon>fabids</taxon>
        <taxon>Fagales</taxon>
        <taxon>Fagaceae</taxon>
        <taxon>Lithocarpus</taxon>
    </lineage>
</organism>
<gene>
    <name evidence="2" type="ORF">SO802_011397</name>
</gene>
<dbReference type="Proteomes" id="UP001459277">
    <property type="component" value="Unassembled WGS sequence"/>
</dbReference>
<sequence>MKERTLLSRKRNRKLLRQSSSLMGMKRQTQRADAGEKETSAMMEVTVDKDYCRLLGFVTEIKLAALGASVTHVLFMASSSSSASTVNTSAPPSPTTLTTIHHLITIKLTHDYLLWKAQIVPYLKG</sequence>
<evidence type="ECO:0000313" key="2">
    <source>
        <dbReference type="EMBL" id="KAL0003836.1"/>
    </source>
</evidence>
<dbReference type="EMBL" id="JAZDWU010000004">
    <property type="protein sequence ID" value="KAL0003836.1"/>
    <property type="molecule type" value="Genomic_DNA"/>
</dbReference>
<reference evidence="2 3" key="1">
    <citation type="submission" date="2024-01" db="EMBL/GenBank/DDBJ databases">
        <title>A telomere-to-telomere, gap-free genome of sweet tea (Lithocarpus litseifolius).</title>
        <authorList>
            <person name="Zhou J."/>
        </authorList>
    </citation>
    <scope>NUCLEOTIDE SEQUENCE [LARGE SCALE GENOMIC DNA]</scope>
    <source>
        <strain evidence="2">Zhou-2022a</strain>
        <tissue evidence="2">Leaf</tissue>
    </source>
</reference>
<comment type="caution">
    <text evidence="2">The sequence shown here is derived from an EMBL/GenBank/DDBJ whole genome shotgun (WGS) entry which is preliminary data.</text>
</comment>
<protein>
    <submittedName>
        <fullName evidence="2">Uncharacterized protein</fullName>
    </submittedName>
</protein>
<evidence type="ECO:0000313" key="3">
    <source>
        <dbReference type="Proteomes" id="UP001459277"/>
    </source>
</evidence>
<proteinExistence type="predicted"/>
<accession>A0AAW2D0G8</accession>
<evidence type="ECO:0000256" key="1">
    <source>
        <dbReference type="SAM" id="MobiDB-lite"/>
    </source>
</evidence>
<name>A0AAW2D0G8_9ROSI</name>
<keyword evidence="3" id="KW-1185">Reference proteome</keyword>